<dbReference type="AlphaFoldDB" id="A0A444XAG1"/>
<reference evidence="9 10" key="1">
    <citation type="submission" date="2019-01" db="EMBL/GenBank/DDBJ databases">
        <title>Sequencing of cultivated peanut Arachis hypogaea provides insights into genome evolution and oil improvement.</title>
        <authorList>
            <person name="Chen X."/>
        </authorList>
    </citation>
    <scope>NUCLEOTIDE SEQUENCE [LARGE SCALE GENOMIC DNA]</scope>
    <source>
        <strain evidence="10">cv. Fuhuasheng</strain>
        <tissue evidence="9">Leaves</tissue>
    </source>
</reference>
<dbReference type="STRING" id="3818.A0A444XAG1"/>
<dbReference type="PROSITE" id="PS00292">
    <property type="entry name" value="CYCLINS"/>
    <property type="match status" value="1"/>
</dbReference>
<comment type="similarity">
    <text evidence="6">Belongs to the cyclin family.</text>
</comment>
<name>A0A444XAG1_ARAHY</name>
<feature type="compositionally biased region" description="Basic residues" evidence="7">
    <location>
        <begin position="1"/>
        <end position="12"/>
    </location>
</feature>
<feature type="region of interest" description="Disordered" evidence="7">
    <location>
        <begin position="1"/>
        <end position="20"/>
    </location>
</feature>
<dbReference type="GO" id="GO:0051301">
    <property type="term" value="P:cell division"/>
    <property type="evidence" value="ECO:0007669"/>
    <property type="project" value="UniProtKB-KW"/>
</dbReference>
<evidence type="ECO:0000256" key="1">
    <source>
        <dbReference type="ARBA" id="ARBA00011177"/>
    </source>
</evidence>
<dbReference type="InterPro" id="IPR004367">
    <property type="entry name" value="Cyclin_C-dom"/>
</dbReference>
<keyword evidence="10" id="KW-1185">Reference proteome</keyword>
<dbReference type="Pfam" id="PF00134">
    <property type="entry name" value="Cyclin_N"/>
    <property type="match status" value="1"/>
</dbReference>
<dbReference type="PANTHER" id="PTHR10177">
    <property type="entry name" value="CYCLINS"/>
    <property type="match status" value="1"/>
</dbReference>
<dbReference type="SUPFAM" id="SSF47954">
    <property type="entry name" value="Cyclin-like"/>
    <property type="match status" value="1"/>
</dbReference>
<comment type="subunit">
    <text evidence="1">Interacts with the CDC2 protein kinase to form a serine/threonine kinase holoenzyme complex also known as maturation promoting factor (MPF). The cyclin subunit imparts substrate specificity to the complex.</text>
</comment>
<dbReference type="Pfam" id="PF02984">
    <property type="entry name" value="Cyclin_C"/>
    <property type="match status" value="1"/>
</dbReference>
<evidence type="ECO:0000256" key="3">
    <source>
        <dbReference type="ARBA" id="ARBA00023127"/>
    </source>
</evidence>
<dbReference type="InterPro" id="IPR013763">
    <property type="entry name" value="Cyclin-like_dom"/>
</dbReference>
<evidence type="ECO:0000259" key="8">
    <source>
        <dbReference type="SMART" id="SM00385"/>
    </source>
</evidence>
<dbReference type="SMART" id="SM00385">
    <property type="entry name" value="CYCLIN"/>
    <property type="match status" value="1"/>
</dbReference>
<evidence type="ECO:0000256" key="4">
    <source>
        <dbReference type="ARBA" id="ARBA00023306"/>
    </source>
</evidence>
<dbReference type="EMBL" id="SDMP01000020">
    <property type="protein sequence ID" value="RYQ86674.1"/>
    <property type="molecule type" value="Genomic_DNA"/>
</dbReference>
<dbReference type="Proteomes" id="UP000289738">
    <property type="component" value="Chromosome B10"/>
</dbReference>
<feature type="domain" description="Cyclin-like" evidence="8">
    <location>
        <begin position="403"/>
        <end position="490"/>
    </location>
</feature>
<keyword evidence="4" id="KW-0131">Cell cycle</keyword>
<gene>
    <name evidence="9" type="ORF">Ahy_B10g106311</name>
</gene>
<comment type="caution">
    <text evidence="9">The sequence shown here is derived from an EMBL/GenBank/DDBJ whole genome shotgun (WGS) entry which is preliminary data.</text>
</comment>
<proteinExistence type="inferred from homology"/>
<evidence type="ECO:0000256" key="5">
    <source>
        <dbReference type="ARBA" id="ARBA00032263"/>
    </source>
</evidence>
<evidence type="ECO:0000313" key="10">
    <source>
        <dbReference type="Proteomes" id="UP000289738"/>
    </source>
</evidence>
<dbReference type="InterPro" id="IPR048258">
    <property type="entry name" value="Cyclins_cyclin-box"/>
</dbReference>
<sequence>MTTTLRRSKRKHNLEPAPKITGKKLRSNLPRRRRCQISPVVIVSTRFNASRENPCFSGKSMDSDSCSDDFAGGEASCNSSRASAVFAGNGGCSKSSEKLQCEISRNRRFGKQNESEVSESSCVDSNDRVRERSRSLILKFRSEKERRNDEFSEACTKSEITCEDAKSGNRNLKASSETKNNHDVVSFSSSGARATSFEEGKSISICKINRESELEFSQGSRNHREDDSNCVDLIAKSKINQSTNSSDLNCTEQLRFSYSNEDEDDEDDESEYYSSQGTVLSDLRSEMFSFPECSELELSDYTPSLFIDSGSQFSQGSVGETPSPTHSLFLQFRNEFTTLIITSPFNNNSSSFVKFDDLDEEESYLMLRERERKQVLLWNYTDSYFSTTEFGDLVIQQRSQMVHWIVEQSYRKQLRQETMFLGVSLLDRFLSKGYFKVKRNLQIVGIACLTLATRIEENQQYSRVEQKNFYIGSNVYSRCEVVAMEWVVQEVLKFQCFIPTIYNFLFYLKAAKVNAAVERRVKSLAVLVLSAEEQLCYWPSTVAAAIVILACLEVDQNAFHRVIGRFTA</sequence>
<evidence type="ECO:0000256" key="7">
    <source>
        <dbReference type="SAM" id="MobiDB-lite"/>
    </source>
</evidence>
<evidence type="ECO:0000256" key="6">
    <source>
        <dbReference type="RuleBase" id="RU000383"/>
    </source>
</evidence>
<keyword evidence="2" id="KW-0132">Cell division</keyword>
<protein>
    <recommendedName>
        <fullName evidence="5">B-like cyclin</fullName>
    </recommendedName>
</protein>
<keyword evidence="3 6" id="KW-0195">Cyclin</keyword>
<evidence type="ECO:0000256" key="2">
    <source>
        <dbReference type="ARBA" id="ARBA00022618"/>
    </source>
</evidence>
<dbReference type="InterPro" id="IPR039361">
    <property type="entry name" value="Cyclin"/>
</dbReference>
<accession>A0A444XAG1</accession>
<dbReference type="InterPro" id="IPR006671">
    <property type="entry name" value="Cyclin_N"/>
</dbReference>
<dbReference type="InterPro" id="IPR036915">
    <property type="entry name" value="Cyclin-like_sf"/>
</dbReference>
<organism evidence="9 10">
    <name type="scientific">Arachis hypogaea</name>
    <name type="common">Peanut</name>
    <dbReference type="NCBI Taxonomy" id="3818"/>
    <lineage>
        <taxon>Eukaryota</taxon>
        <taxon>Viridiplantae</taxon>
        <taxon>Streptophyta</taxon>
        <taxon>Embryophyta</taxon>
        <taxon>Tracheophyta</taxon>
        <taxon>Spermatophyta</taxon>
        <taxon>Magnoliopsida</taxon>
        <taxon>eudicotyledons</taxon>
        <taxon>Gunneridae</taxon>
        <taxon>Pentapetalae</taxon>
        <taxon>rosids</taxon>
        <taxon>fabids</taxon>
        <taxon>Fabales</taxon>
        <taxon>Fabaceae</taxon>
        <taxon>Papilionoideae</taxon>
        <taxon>50 kb inversion clade</taxon>
        <taxon>dalbergioids sensu lato</taxon>
        <taxon>Dalbergieae</taxon>
        <taxon>Pterocarpus clade</taxon>
        <taxon>Arachis</taxon>
    </lineage>
</organism>
<evidence type="ECO:0000313" key="9">
    <source>
        <dbReference type="EMBL" id="RYQ86674.1"/>
    </source>
</evidence>
<dbReference type="Gene3D" id="1.10.472.10">
    <property type="entry name" value="Cyclin-like"/>
    <property type="match status" value="2"/>
</dbReference>